<evidence type="ECO:0000313" key="21">
    <source>
        <dbReference type="Proteomes" id="UP001310890"/>
    </source>
</evidence>
<protein>
    <recommendedName>
        <fullName evidence="4">non-specific serine/threonine protein kinase</fullName>
        <ecNumber evidence="4">2.7.11.1</ecNumber>
    </recommendedName>
</protein>
<evidence type="ECO:0000256" key="15">
    <source>
        <dbReference type="ARBA" id="ARBA00048679"/>
    </source>
</evidence>
<dbReference type="PROSITE" id="PS51190">
    <property type="entry name" value="FATC"/>
    <property type="match status" value="1"/>
</dbReference>
<dbReference type="Proteomes" id="UP001310890">
    <property type="component" value="Unassembled WGS sequence"/>
</dbReference>
<dbReference type="Pfam" id="PF23593">
    <property type="entry name" value="HEAT_ATR"/>
    <property type="match status" value="1"/>
</dbReference>
<comment type="catalytic activity">
    <reaction evidence="15">
        <text>L-seryl-[protein] + ATP = O-phospho-L-seryl-[protein] + ADP + H(+)</text>
        <dbReference type="Rhea" id="RHEA:17989"/>
        <dbReference type="Rhea" id="RHEA-COMP:9863"/>
        <dbReference type="Rhea" id="RHEA-COMP:11604"/>
        <dbReference type="ChEBI" id="CHEBI:15378"/>
        <dbReference type="ChEBI" id="CHEBI:29999"/>
        <dbReference type="ChEBI" id="CHEBI:30616"/>
        <dbReference type="ChEBI" id="CHEBI:83421"/>
        <dbReference type="ChEBI" id="CHEBI:456216"/>
        <dbReference type="EC" id="2.7.11.1"/>
    </reaction>
</comment>
<dbReference type="PROSITE" id="PS51189">
    <property type="entry name" value="FAT"/>
    <property type="match status" value="1"/>
</dbReference>
<evidence type="ECO:0000256" key="11">
    <source>
        <dbReference type="ARBA" id="ARBA00023204"/>
    </source>
</evidence>
<reference evidence="20" key="1">
    <citation type="submission" date="2023-08" db="EMBL/GenBank/DDBJ databases">
        <title>Black Yeasts Isolated from many extreme environments.</title>
        <authorList>
            <person name="Coleine C."/>
            <person name="Stajich J.E."/>
            <person name="Selbmann L."/>
        </authorList>
    </citation>
    <scope>NUCLEOTIDE SEQUENCE</scope>
    <source>
        <strain evidence="20">CCFEE 5401</strain>
    </source>
</reference>
<dbReference type="PANTHER" id="PTHR11139">
    <property type="entry name" value="ATAXIA TELANGIECTASIA MUTATED ATM -RELATED"/>
    <property type="match status" value="1"/>
</dbReference>
<evidence type="ECO:0000256" key="14">
    <source>
        <dbReference type="ARBA" id="ARBA00047899"/>
    </source>
</evidence>
<dbReference type="InterPro" id="IPR000403">
    <property type="entry name" value="PI3/4_kinase_cat_dom"/>
</dbReference>
<dbReference type="SMART" id="SM00802">
    <property type="entry name" value="UME"/>
    <property type="match status" value="1"/>
</dbReference>
<dbReference type="InterPro" id="IPR057564">
    <property type="entry name" value="HEAT_ATR"/>
</dbReference>
<dbReference type="InterPro" id="IPR003151">
    <property type="entry name" value="PIK-rel_kinase_FAT"/>
</dbReference>
<evidence type="ECO:0000256" key="8">
    <source>
        <dbReference type="ARBA" id="ARBA00022763"/>
    </source>
</evidence>
<dbReference type="GO" id="GO:0000077">
    <property type="term" value="P:DNA damage checkpoint signaling"/>
    <property type="evidence" value="ECO:0007669"/>
    <property type="project" value="TreeGrafter"/>
</dbReference>
<dbReference type="InterPro" id="IPR056802">
    <property type="entry name" value="ATR-like_M-HEAT"/>
</dbReference>
<dbReference type="InterPro" id="IPR012993">
    <property type="entry name" value="UME"/>
</dbReference>
<dbReference type="InterPro" id="IPR014009">
    <property type="entry name" value="PIK_FAT"/>
</dbReference>
<dbReference type="EC" id="2.7.11.1" evidence="4"/>
<dbReference type="InterPro" id="IPR016024">
    <property type="entry name" value="ARM-type_fold"/>
</dbReference>
<keyword evidence="5" id="KW-0723">Serine/threonine-protein kinase</keyword>
<dbReference type="Pfam" id="PF00454">
    <property type="entry name" value="PI3_PI4_kinase"/>
    <property type="match status" value="1"/>
</dbReference>
<dbReference type="SMART" id="SM00146">
    <property type="entry name" value="PI3Kc"/>
    <property type="match status" value="1"/>
</dbReference>
<feature type="domain" description="PI3K/PI4K catalytic" evidence="17">
    <location>
        <begin position="2015"/>
        <end position="2324"/>
    </location>
</feature>
<feature type="domain" description="FATC" evidence="19">
    <location>
        <begin position="2319"/>
        <end position="2351"/>
    </location>
</feature>
<evidence type="ECO:0000256" key="12">
    <source>
        <dbReference type="ARBA" id="ARBA00023242"/>
    </source>
</evidence>
<dbReference type="InterPro" id="IPR018936">
    <property type="entry name" value="PI3/4_kinase_CS"/>
</dbReference>
<comment type="subcellular location">
    <subcellularLocation>
        <location evidence="1">Nucleus</location>
    </subcellularLocation>
</comment>
<dbReference type="SMART" id="SM01343">
    <property type="entry name" value="FATC"/>
    <property type="match status" value="1"/>
</dbReference>
<dbReference type="InterPro" id="IPR003152">
    <property type="entry name" value="FATC_dom"/>
</dbReference>
<dbReference type="InterPro" id="IPR050517">
    <property type="entry name" value="DDR_Repair_Kinase"/>
</dbReference>
<evidence type="ECO:0000256" key="6">
    <source>
        <dbReference type="ARBA" id="ARBA00022679"/>
    </source>
</evidence>
<comment type="caution">
    <text evidence="20">The sequence shown here is derived from an EMBL/GenBank/DDBJ whole genome shotgun (WGS) entry which is preliminary data.</text>
</comment>
<feature type="domain" description="FAT" evidence="18">
    <location>
        <begin position="1333"/>
        <end position="1903"/>
    </location>
</feature>
<keyword evidence="7" id="KW-0547">Nucleotide-binding</keyword>
<dbReference type="SUPFAM" id="SSF56112">
    <property type="entry name" value="Protein kinase-like (PK-like)"/>
    <property type="match status" value="1"/>
</dbReference>
<proteinExistence type="inferred from homology"/>
<dbReference type="Gene3D" id="1.10.1070.11">
    <property type="entry name" value="Phosphatidylinositol 3-/4-kinase, catalytic domain"/>
    <property type="match status" value="1"/>
</dbReference>
<comment type="subunit">
    <text evidence="3">Associates with DNA double-strand breaks.</text>
</comment>
<comment type="similarity">
    <text evidence="2">Belongs to the PI3/PI4-kinase family. ATM subfamily.</text>
</comment>
<gene>
    <name evidence="20" type="ORF">LTR62_008397</name>
</gene>
<dbReference type="GO" id="GO:0005694">
    <property type="term" value="C:chromosome"/>
    <property type="evidence" value="ECO:0007669"/>
    <property type="project" value="TreeGrafter"/>
</dbReference>
<dbReference type="EMBL" id="JAVRRL010000088">
    <property type="protein sequence ID" value="KAK5108367.1"/>
    <property type="molecule type" value="Genomic_DNA"/>
</dbReference>
<keyword evidence="11" id="KW-0234">DNA repair</keyword>
<dbReference type="Gene3D" id="3.30.1010.10">
    <property type="entry name" value="Phosphatidylinositol 3-kinase Catalytic Subunit, Chain A, domain 4"/>
    <property type="match status" value="1"/>
</dbReference>
<keyword evidence="9" id="KW-0418">Kinase</keyword>
<dbReference type="GO" id="GO:0004674">
    <property type="term" value="F:protein serine/threonine kinase activity"/>
    <property type="evidence" value="ECO:0007669"/>
    <property type="project" value="UniProtKB-KW"/>
</dbReference>
<keyword evidence="8" id="KW-0227">DNA damage</keyword>
<evidence type="ECO:0000256" key="4">
    <source>
        <dbReference type="ARBA" id="ARBA00012513"/>
    </source>
</evidence>
<evidence type="ECO:0000256" key="5">
    <source>
        <dbReference type="ARBA" id="ARBA00022527"/>
    </source>
</evidence>
<evidence type="ECO:0000256" key="16">
    <source>
        <dbReference type="SAM" id="MobiDB-lite"/>
    </source>
</evidence>
<dbReference type="Pfam" id="PF02260">
    <property type="entry name" value="FATC"/>
    <property type="match status" value="1"/>
</dbReference>
<dbReference type="PANTHER" id="PTHR11139:SF125">
    <property type="entry name" value="SERINE_THREONINE-PROTEIN KINASE MEC1"/>
    <property type="match status" value="1"/>
</dbReference>
<feature type="region of interest" description="Disordered" evidence="16">
    <location>
        <begin position="386"/>
        <end position="417"/>
    </location>
</feature>
<dbReference type="GO" id="GO:0005634">
    <property type="term" value="C:nucleus"/>
    <property type="evidence" value="ECO:0007669"/>
    <property type="project" value="UniProtKB-SubCell"/>
</dbReference>
<evidence type="ECO:0000256" key="2">
    <source>
        <dbReference type="ARBA" id="ARBA00010769"/>
    </source>
</evidence>
<dbReference type="SUPFAM" id="SSF48371">
    <property type="entry name" value="ARM repeat"/>
    <property type="match status" value="1"/>
</dbReference>
<dbReference type="Pfam" id="PF08064">
    <property type="entry name" value="UME"/>
    <property type="match status" value="1"/>
</dbReference>
<dbReference type="Pfam" id="PF02259">
    <property type="entry name" value="FAT"/>
    <property type="match status" value="1"/>
</dbReference>
<evidence type="ECO:0000256" key="10">
    <source>
        <dbReference type="ARBA" id="ARBA00022840"/>
    </source>
</evidence>
<name>A0AAN7TI32_9PEZI</name>
<evidence type="ECO:0000256" key="7">
    <source>
        <dbReference type="ARBA" id="ARBA00022741"/>
    </source>
</evidence>
<dbReference type="Pfam" id="PF25030">
    <property type="entry name" value="M-HEAT_ATR"/>
    <property type="match status" value="1"/>
</dbReference>
<dbReference type="InterPro" id="IPR036940">
    <property type="entry name" value="PI3/4_kinase_cat_sf"/>
</dbReference>
<dbReference type="CDD" id="cd00892">
    <property type="entry name" value="PIKKc_ATR"/>
    <property type="match status" value="1"/>
</dbReference>
<dbReference type="GO" id="GO:0005524">
    <property type="term" value="F:ATP binding"/>
    <property type="evidence" value="ECO:0007669"/>
    <property type="project" value="UniProtKB-KW"/>
</dbReference>
<sequence>MARRIPDVNGNAPPPSTLAAQIVQNQTGPTPQQNGHLIPLQSLLNEILSLPDSAQETDLAVNVQLVHVVAEAGLSPLASLDPFVNHDSVLSEAADSIAVIAKTIERQPEVLLTPISEDGPQLLLLLTSRLASICGRPKTDDLAIIGLCDATIGALVTSLEYWTAAEAVRHLYCDIVEECISTLESHKGLNTPFTCTVPSAKTVAQMWPEAGAAIATPYQCQETMVNHSHAFMLASVLSAIPNLDTCWRRDAHLRLQALLPVVKKRLVATRQWHAALTGLLTTIDFVSTLELVLDDLEDLVPSAAFQGTIAEAINGQLQISHNLGGESLSSRLLAIANSSAFARLGKDLQAALTIWLLRRFPEQDLPNQVLELRALYQPGESMVTSESHAAFLQPSAHARRSKRKRRMQHSTQPQTGSAVDRIRAFLVKKAGENGTTLPKAAAQAYGNADEHEQCLIWRALATMDTFSQDTIARTLNELVQLPSLRSASRSRIGAIMAIQSLKLATVDPALLHLSDSHIGRYCVAALHSSLRELRIAAGKCLPHFLSDDLPPELLRHNRHVALEYLRQLSDQDGTTEHETLIPVWAEVGFTCGDRELNLALLRLVDYLGHPNSLVCAVAYTEIDRLATLRGQTVGDLFKPFWSTIAISVIQDLNLRPQKAQHLCDLLGTNVTELLLSTQHYTIPTLLLAKRKDILQRLAAARQTTIQDLIVQPKINYVATFSALLLQPVNDPEEAALACLTEVTQGFRNLDNMTPIVKIHADAIACEMLMRTGEVADSRKSGHYRAIQLFANIVLRRPGQSKPSNKANKLLYAFFEEHALPVMAQFSEIVEADTSASSKEEKLRCLKGIKEMVHLARNHVRIALPQLRATLQSAMLQPELLEVAFIAWLDLLSVLEKDDLGPMIGQTFALVLQYWTLLTPTTHQLVHTKIAELIRSHQRLVQESVMTIPSLASIPLLSKFASEIDHLRSHESLETHCKAFEKRLREESLATVRQTLHELVPFLVDHQDFLHEAAVSEQPVLVLSLLVRTLLDVAVKLGPQDDQVASLCGSALGAIGCLDPNRVEAPRPRSQVLVLSNFEFASETLDWAVVLLEDVLIKAFRSVTNARSQGFVAYVLQEMLKSCGFRDAVSRTRSSQGSTANQKWLSMPENVRITLTPFLSSHYHITNAQTTPPKRVYPGFSVAVTHGSWLRSLVCDLMWRAKGDNAQMMFPLLARLVRNNDVGIANFMLPYVVTNIVIGGSVPEVNEVLEEILAVLRCMPNSSHEVENAKLGAEAVFKLLDYMSAWLQEKKRLLSQTRADAFRTGQSPDGFDEVTDMGQIESMEKFVAGIPAEAVATRAIQCGSYARALFNWEQHIRQHRDLIPSAHLPETDYGLYGRLHDVYASIDEPDGLDGLGAHLSFLTEEQQAVQHIKAGRWTAASAWYETELAKTELSDDKKLDLQVSLLDCFRESGQYAAMQKYSESYLRQNDEAPAAILSLSAEARWMTGTFSTKFEDLDKMALTNARDMNTAILRMLQGITAGTAGNLASQLSALRVAVVRSMTESGTSSVQACHNELRDLHALHEIKVLTTGELIATYTESAEKRLAILGSYNTDKLYLLGIRRAFIQARGRPDVASQLAPLWLSTARLARKAGNTHNAYHAVLQAHACGDRTAKLEEARLLWHDGHQRQAIQSLQSAIDAKLFDPADETLEDSGSSGGPKNQNLLVARAHLMLAKWLDASGQSQAKDMTNRYQFAAKNHQRWEKGHYYLGKHYQKLLEAEKAVPSSEQSLPFRAGEMTKSVIENLMRSIPFGNKYWHETIPKVLTLWLDLGLEILKKPGKGDRGEDPAVLERRQKALAAVNKQFQKYYERIPAYVFYTALPQMLSRISHPHPDVWKQLLNCLIRIVQTHPSQALWYILPVLKATDPLRKERGMEILNKLKDSKKQQKTDADLRTLIIHSQKMQIALLQASERQVEAKRAHISLSKDLDFNVKLAPIALVVPVESTLMANIPLGATTESIRKHKAFAQDKVTMESFTDDVLVLSSLQRPRKINVRGSDGRLYSLLCKPKDDLRKDQRLMDFNGIINRALKREAESSKRRLYIKTYAVTPLSEESGTLEWVEGIKPMRDILIGAYSRKGQKIDYHHIKALLEQHKSPAENAQAFVDEILPQFPPLLHEWFTETFSDPETWFAARLRYARTAAVMSMVGHVLGLGDRHGENILLQEGTGGVFHVDFNCLFDKGRTFEKPELVPFRLTHNMVDAMGAYGFEGPFRKSAELTLAQLRQNKDTLMTILETFLYDPTTDFIGNKKKRSTVGVPETPQEILDSVERKLKGLLMQEHVPLGVEGYVDALIKEAVSHSNLAAMYIGWCAFL</sequence>
<comment type="function">
    <text evidence="13">Serine/threonine protein kinase which activates checkpoint signaling upon genotoxic stresses such as ionizing radiation (IR), ultraviolet light (UV), or DNA replication stalling, thereby acting as a DNA damage sensor. Recognizes the substrate consensus sequence [ST]-Q. Phosphorylates histone H2A to form H2AS128ph (gamma-H2A) at sites of DNA damage, involved in the regulation of DNA damage response mechanism. Required for the control of telomere length and genome stability.</text>
</comment>
<keyword evidence="6" id="KW-0808">Transferase</keyword>
<keyword evidence="12" id="KW-0539">Nucleus</keyword>
<dbReference type="GO" id="GO:0006281">
    <property type="term" value="P:DNA repair"/>
    <property type="evidence" value="ECO:0007669"/>
    <property type="project" value="UniProtKB-KW"/>
</dbReference>
<evidence type="ECO:0000259" key="18">
    <source>
        <dbReference type="PROSITE" id="PS51189"/>
    </source>
</evidence>
<dbReference type="PROSITE" id="PS00916">
    <property type="entry name" value="PI3_4_KINASE_2"/>
    <property type="match status" value="1"/>
</dbReference>
<evidence type="ECO:0000256" key="3">
    <source>
        <dbReference type="ARBA" id="ARBA00011370"/>
    </source>
</evidence>
<evidence type="ECO:0000259" key="19">
    <source>
        <dbReference type="PROSITE" id="PS51190"/>
    </source>
</evidence>
<evidence type="ECO:0000256" key="13">
    <source>
        <dbReference type="ARBA" id="ARBA00025079"/>
    </source>
</evidence>
<keyword evidence="10" id="KW-0067">ATP-binding</keyword>
<dbReference type="PROSITE" id="PS50290">
    <property type="entry name" value="PI3_4_KINASE_3"/>
    <property type="match status" value="1"/>
</dbReference>
<evidence type="ECO:0000256" key="1">
    <source>
        <dbReference type="ARBA" id="ARBA00004123"/>
    </source>
</evidence>
<dbReference type="InterPro" id="IPR011009">
    <property type="entry name" value="Kinase-like_dom_sf"/>
</dbReference>
<evidence type="ECO:0000313" key="20">
    <source>
        <dbReference type="EMBL" id="KAK5108367.1"/>
    </source>
</evidence>
<evidence type="ECO:0000259" key="17">
    <source>
        <dbReference type="PROSITE" id="PS50290"/>
    </source>
</evidence>
<dbReference type="FunFam" id="1.10.1070.11:FF:000031">
    <property type="entry name" value="Phosphatidyl inositol 3-kinase"/>
    <property type="match status" value="1"/>
</dbReference>
<dbReference type="GO" id="GO:0000723">
    <property type="term" value="P:telomere maintenance"/>
    <property type="evidence" value="ECO:0007669"/>
    <property type="project" value="TreeGrafter"/>
</dbReference>
<accession>A0AAN7TI32</accession>
<feature type="compositionally biased region" description="Basic residues" evidence="16">
    <location>
        <begin position="397"/>
        <end position="408"/>
    </location>
</feature>
<organism evidence="20 21">
    <name type="scientific">Meristemomyces frigidus</name>
    <dbReference type="NCBI Taxonomy" id="1508187"/>
    <lineage>
        <taxon>Eukaryota</taxon>
        <taxon>Fungi</taxon>
        <taxon>Dikarya</taxon>
        <taxon>Ascomycota</taxon>
        <taxon>Pezizomycotina</taxon>
        <taxon>Dothideomycetes</taxon>
        <taxon>Dothideomycetidae</taxon>
        <taxon>Mycosphaerellales</taxon>
        <taxon>Teratosphaeriaceae</taxon>
        <taxon>Meristemomyces</taxon>
    </lineage>
</organism>
<comment type="catalytic activity">
    <reaction evidence="14">
        <text>L-threonyl-[protein] + ATP = O-phospho-L-threonyl-[protein] + ADP + H(+)</text>
        <dbReference type="Rhea" id="RHEA:46608"/>
        <dbReference type="Rhea" id="RHEA-COMP:11060"/>
        <dbReference type="Rhea" id="RHEA-COMP:11605"/>
        <dbReference type="ChEBI" id="CHEBI:15378"/>
        <dbReference type="ChEBI" id="CHEBI:30013"/>
        <dbReference type="ChEBI" id="CHEBI:30616"/>
        <dbReference type="ChEBI" id="CHEBI:61977"/>
        <dbReference type="ChEBI" id="CHEBI:456216"/>
        <dbReference type="EC" id="2.7.11.1"/>
    </reaction>
</comment>
<evidence type="ECO:0000256" key="9">
    <source>
        <dbReference type="ARBA" id="ARBA00022777"/>
    </source>
</evidence>